<dbReference type="InterPro" id="IPR029044">
    <property type="entry name" value="Nucleotide-diphossugar_trans"/>
</dbReference>
<dbReference type="SUPFAM" id="SSF53448">
    <property type="entry name" value="Nucleotide-diphospho-sugar transferases"/>
    <property type="match status" value="1"/>
</dbReference>
<proteinExistence type="inferred from homology"/>
<organism evidence="5 6">
    <name type="scientific">Paradesertivirga mongoliensis</name>
    <dbReference type="NCBI Taxonomy" id="2100740"/>
    <lineage>
        <taxon>Bacteria</taxon>
        <taxon>Pseudomonadati</taxon>
        <taxon>Bacteroidota</taxon>
        <taxon>Sphingobacteriia</taxon>
        <taxon>Sphingobacteriales</taxon>
        <taxon>Sphingobacteriaceae</taxon>
        <taxon>Paradesertivirga</taxon>
    </lineage>
</organism>
<feature type="domain" description="Glycosyltransferase 2-like" evidence="4">
    <location>
        <begin position="5"/>
        <end position="177"/>
    </location>
</feature>
<evidence type="ECO:0000256" key="1">
    <source>
        <dbReference type="ARBA" id="ARBA00006739"/>
    </source>
</evidence>
<evidence type="ECO:0000256" key="3">
    <source>
        <dbReference type="ARBA" id="ARBA00022679"/>
    </source>
</evidence>
<accession>A0ABW4ZN99</accession>
<protein>
    <submittedName>
        <fullName evidence="5">Glycosyltransferase family 2 protein</fullName>
        <ecNumber evidence="5">2.4.-.-</ecNumber>
    </submittedName>
</protein>
<reference evidence="6" key="1">
    <citation type="journal article" date="2019" name="Int. J. Syst. Evol. Microbiol.">
        <title>The Global Catalogue of Microorganisms (GCM) 10K type strain sequencing project: providing services to taxonomists for standard genome sequencing and annotation.</title>
        <authorList>
            <consortium name="The Broad Institute Genomics Platform"/>
            <consortium name="The Broad Institute Genome Sequencing Center for Infectious Disease"/>
            <person name="Wu L."/>
            <person name="Ma J."/>
        </authorList>
    </citation>
    <scope>NUCLEOTIDE SEQUENCE [LARGE SCALE GENOMIC DNA]</scope>
    <source>
        <strain evidence="6">KCTC 42217</strain>
    </source>
</reference>
<dbReference type="Pfam" id="PF00535">
    <property type="entry name" value="Glycos_transf_2"/>
    <property type="match status" value="1"/>
</dbReference>
<keyword evidence="6" id="KW-1185">Reference proteome</keyword>
<evidence type="ECO:0000256" key="2">
    <source>
        <dbReference type="ARBA" id="ARBA00022676"/>
    </source>
</evidence>
<dbReference type="Proteomes" id="UP001597387">
    <property type="component" value="Unassembled WGS sequence"/>
</dbReference>
<dbReference type="RefSeq" id="WP_255901005.1">
    <property type="nucleotide sequence ID" value="NZ_JAFMZO010000002.1"/>
</dbReference>
<evidence type="ECO:0000313" key="5">
    <source>
        <dbReference type="EMBL" id="MFD2163364.1"/>
    </source>
</evidence>
<evidence type="ECO:0000259" key="4">
    <source>
        <dbReference type="Pfam" id="PF00535"/>
    </source>
</evidence>
<dbReference type="InterPro" id="IPR001173">
    <property type="entry name" value="Glyco_trans_2-like"/>
</dbReference>
<comment type="caution">
    <text evidence="5">The sequence shown here is derived from an EMBL/GenBank/DDBJ whole genome shotgun (WGS) entry which is preliminary data.</text>
</comment>
<keyword evidence="2 5" id="KW-0328">Glycosyltransferase</keyword>
<keyword evidence="3 5" id="KW-0808">Transferase</keyword>
<comment type="similarity">
    <text evidence="1">Belongs to the glycosyltransferase 2 family.</text>
</comment>
<dbReference type="PANTHER" id="PTHR43179:SF12">
    <property type="entry name" value="GALACTOFURANOSYLTRANSFERASE GLFT2"/>
    <property type="match status" value="1"/>
</dbReference>
<dbReference type="Gene3D" id="3.90.550.10">
    <property type="entry name" value="Spore Coat Polysaccharide Biosynthesis Protein SpsA, Chain A"/>
    <property type="match status" value="1"/>
</dbReference>
<name>A0ABW4ZN99_9SPHI</name>
<sequence>MRKVSVVTVNFNQARITEDLLKSLSLNNRYPETEIIVVDNGSTPNPVPGWKKTFPHICFIRSEINLGFAGGNNLGIKESSGDYLFLINNDTEVTSDLIHRLVSVLDAQPEVGAVSPKIRFHQMPQTLQYAGFTEMNYFTARNTCIGHLEKDTGQYDNSTGKTGFLHGAAMMIRKEAIGKAGLMPENFFLYYEEMDWCEQIKKAGYEIWVEPKAVIYHKESMSVGKRSPLKEFFMNRNRILFIRRNASTFARIVFYCHFAWLVTPRNVLMYLKDGQTDLLKQLFRAIWWNITHKASSTDLGYPIHKIS</sequence>
<gene>
    <name evidence="5" type="ORF">ACFSJU_13235</name>
</gene>
<evidence type="ECO:0000313" key="6">
    <source>
        <dbReference type="Proteomes" id="UP001597387"/>
    </source>
</evidence>
<dbReference type="EC" id="2.4.-.-" evidence="5"/>
<dbReference type="GO" id="GO:0016757">
    <property type="term" value="F:glycosyltransferase activity"/>
    <property type="evidence" value="ECO:0007669"/>
    <property type="project" value="UniProtKB-KW"/>
</dbReference>
<dbReference type="CDD" id="cd04186">
    <property type="entry name" value="GT_2_like_c"/>
    <property type="match status" value="1"/>
</dbReference>
<dbReference type="EMBL" id="JBHUHZ010000002">
    <property type="protein sequence ID" value="MFD2163364.1"/>
    <property type="molecule type" value="Genomic_DNA"/>
</dbReference>
<dbReference type="PANTHER" id="PTHR43179">
    <property type="entry name" value="RHAMNOSYLTRANSFERASE WBBL"/>
    <property type="match status" value="1"/>
</dbReference>